<evidence type="ECO:0000256" key="1">
    <source>
        <dbReference type="SAM" id="MobiDB-lite"/>
    </source>
</evidence>
<evidence type="ECO:0000313" key="2">
    <source>
        <dbReference type="EMBL" id="KZP16388.1"/>
    </source>
</evidence>
<keyword evidence="3" id="KW-1185">Reference proteome</keyword>
<protein>
    <submittedName>
        <fullName evidence="2">Uncharacterized protein</fullName>
    </submittedName>
</protein>
<evidence type="ECO:0000313" key="3">
    <source>
        <dbReference type="Proteomes" id="UP000076532"/>
    </source>
</evidence>
<name>A0A166F361_9AGAM</name>
<feature type="non-terminal residue" evidence="2">
    <location>
        <position position="122"/>
    </location>
</feature>
<sequence>MLAPSSRTQPTPARPAPAPTRTPNPHTQLTHTLHPRCPRDAQQPPCPLPSPHARTACTTSFRARPLAADAALLPASNTRYPAASTQFVLAHATTHVHAHLRCGRKPANPRCVHSRPTICAPL</sequence>
<dbReference type="AlphaFoldDB" id="A0A166F361"/>
<organism evidence="2 3">
    <name type="scientific">Athelia psychrophila</name>
    <dbReference type="NCBI Taxonomy" id="1759441"/>
    <lineage>
        <taxon>Eukaryota</taxon>
        <taxon>Fungi</taxon>
        <taxon>Dikarya</taxon>
        <taxon>Basidiomycota</taxon>
        <taxon>Agaricomycotina</taxon>
        <taxon>Agaricomycetes</taxon>
        <taxon>Agaricomycetidae</taxon>
        <taxon>Atheliales</taxon>
        <taxon>Atheliaceae</taxon>
        <taxon>Athelia</taxon>
    </lineage>
</organism>
<dbReference type="EMBL" id="KV417594">
    <property type="protein sequence ID" value="KZP16388.1"/>
    <property type="molecule type" value="Genomic_DNA"/>
</dbReference>
<accession>A0A166F361</accession>
<dbReference type="Proteomes" id="UP000076532">
    <property type="component" value="Unassembled WGS sequence"/>
</dbReference>
<reference evidence="2 3" key="1">
    <citation type="journal article" date="2016" name="Mol. Biol. Evol.">
        <title>Comparative Genomics of Early-Diverging Mushroom-Forming Fungi Provides Insights into the Origins of Lignocellulose Decay Capabilities.</title>
        <authorList>
            <person name="Nagy L.G."/>
            <person name="Riley R."/>
            <person name="Tritt A."/>
            <person name="Adam C."/>
            <person name="Daum C."/>
            <person name="Floudas D."/>
            <person name="Sun H."/>
            <person name="Yadav J.S."/>
            <person name="Pangilinan J."/>
            <person name="Larsson K.H."/>
            <person name="Matsuura K."/>
            <person name="Barry K."/>
            <person name="Labutti K."/>
            <person name="Kuo R."/>
            <person name="Ohm R.A."/>
            <person name="Bhattacharya S.S."/>
            <person name="Shirouzu T."/>
            <person name="Yoshinaga Y."/>
            <person name="Martin F.M."/>
            <person name="Grigoriev I.V."/>
            <person name="Hibbett D.S."/>
        </authorList>
    </citation>
    <scope>NUCLEOTIDE SEQUENCE [LARGE SCALE GENOMIC DNA]</scope>
    <source>
        <strain evidence="2 3">CBS 109695</strain>
    </source>
</reference>
<proteinExistence type="predicted"/>
<gene>
    <name evidence="2" type="ORF">FIBSPDRAFT_866069</name>
</gene>
<feature type="compositionally biased region" description="Pro residues" evidence="1">
    <location>
        <begin position="12"/>
        <end position="22"/>
    </location>
</feature>
<feature type="region of interest" description="Disordered" evidence="1">
    <location>
        <begin position="1"/>
        <end position="53"/>
    </location>
</feature>